<dbReference type="EMBL" id="CAJFCW020000005">
    <property type="protein sequence ID" value="CAG9118777.1"/>
    <property type="molecule type" value="Genomic_DNA"/>
</dbReference>
<dbReference type="Proteomes" id="UP000614601">
    <property type="component" value="Unassembled WGS sequence"/>
</dbReference>
<evidence type="ECO:0000313" key="2">
    <source>
        <dbReference type="EMBL" id="CAD5223782.1"/>
    </source>
</evidence>
<evidence type="ECO:0000313" key="3">
    <source>
        <dbReference type="Proteomes" id="UP000614601"/>
    </source>
</evidence>
<dbReference type="EMBL" id="CAJFDH010000005">
    <property type="protein sequence ID" value="CAD5223782.1"/>
    <property type="molecule type" value="Genomic_DNA"/>
</dbReference>
<evidence type="ECO:0000256" key="1">
    <source>
        <dbReference type="SAM" id="SignalP"/>
    </source>
</evidence>
<dbReference type="AlphaFoldDB" id="A0A811L677"/>
<keyword evidence="3" id="KW-1185">Reference proteome</keyword>
<feature type="chain" id="PRO_5035594993" evidence="1">
    <location>
        <begin position="17"/>
        <end position="219"/>
    </location>
</feature>
<comment type="caution">
    <text evidence="2">The sequence shown here is derived from an EMBL/GenBank/DDBJ whole genome shotgun (WGS) entry which is preliminary data.</text>
</comment>
<feature type="signal peptide" evidence="1">
    <location>
        <begin position="1"/>
        <end position="16"/>
    </location>
</feature>
<protein>
    <submittedName>
        <fullName evidence="2">Uncharacterized protein</fullName>
    </submittedName>
</protein>
<organism evidence="2 3">
    <name type="scientific">Bursaphelenchus okinawaensis</name>
    <dbReference type="NCBI Taxonomy" id="465554"/>
    <lineage>
        <taxon>Eukaryota</taxon>
        <taxon>Metazoa</taxon>
        <taxon>Ecdysozoa</taxon>
        <taxon>Nematoda</taxon>
        <taxon>Chromadorea</taxon>
        <taxon>Rhabditida</taxon>
        <taxon>Tylenchina</taxon>
        <taxon>Tylenchomorpha</taxon>
        <taxon>Aphelenchoidea</taxon>
        <taxon>Aphelenchoididae</taxon>
        <taxon>Bursaphelenchus</taxon>
    </lineage>
</organism>
<proteinExistence type="predicted"/>
<keyword evidence="1" id="KW-0732">Signal</keyword>
<name>A0A811L677_9BILA</name>
<reference evidence="2" key="1">
    <citation type="submission" date="2020-09" db="EMBL/GenBank/DDBJ databases">
        <authorList>
            <person name="Kikuchi T."/>
        </authorList>
    </citation>
    <scope>NUCLEOTIDE SEQUENCE</scope>
    <source>
        <strain evidence="2">SH1</strain>
    </source>
</reference>
<sequence length="219" mass="25187">MFLFIVIASICGVVGGNLDFGNGIFDDTVYATKHNNQISLEEFYDNNHLHLPRPDLSNQLYIELNMQGVQDKNVSNKAFYKKVAKNLRMANPLVNVIKLNGGYNVCFKNGTANSVVTEYKKLRKTFNYVIKYLRRLDVKIDSIVFSVNLINANISDTELDEIREQYLVRRSNNDFVHIEIRGVPIVFVDELVTQIECEATSRWPQKTRKPPEIIDNLLK</sequence>
<dbReference type="OrthoDB" id="10455891at2759"/>
<dbReference type="Proteomes" id="UP000783686">
    <property type="component" value="Unassembled WGS sequence"/>
</dbReference>
<accession>A0A811L677</accession>
<gene>
    <name evidence="2" type="ORF">BOKJ2_LOCUS10552</name>
</gene>